<accession>A0A545TQ02</accession>
<dbReference type="InterPro" id="IPR014729">
    <property type="entry name" value="Rossmann-like_a/b/a_fold"/>
</dbReference>
<dbReference type="InterPro" id="IPR001278">
    <property type="entry name" value="Arg-tRNA-ligase"/>
</dbReference>
<dbReference type="SMART" id="SM00836">
    <property type="entry name" value="DALR_1"/>
    <property type="match status" value="1"/>
</dbReference>
<dbReference type="InterPro" id="IPR036695">
    <property type="entry name" value="Arg-tRNA-synth_N_sf"/>
</dbReference>
<evidence type="ECO:0000256" key="1">
    <source>
        <dbReference type="ARBA" id="ARBA00005594"/>
    </source>
</evidence>
<keyword evidence="2 9" id="KW-0963">Cytoplasm</keyword>
<evidence type="ECO:0000256" key="2">
    <source>
        <dbReference type="ARBA" id="ARBA00022490"/>
    </source>
</evidence>
<dbReference type="GO" id="GO:0004814">
    <property type="term" value="F:arginine-tRNA ligase activity"/>
    <property type="evidence" value="ECO:0007669"/>
    <property type="project" value="UniProtKB-UniRule"/>
</dbReference>
<evidence type="ECO:0000256" key="8">
    <source>
        <dbReference type="ARBA" id="ARBA00049339"/>
    </source>
</evidence>
<evidence type="ECO:0000259" key="12">
    <source>
        <dbReference type="SMART" id="SM01016"/>
    </source>
</evidence>
<feature type="domain" description="DALR anticodon binding" evidence="11">
    <location>
        <begin position="452"/>
        <end position="583"/>
    </location>
</feature>
<evidence type="ECO:0000256" key="10">
    <source>
        <dbReference type="RuleBase" id="RU363038"/>
    </source>
</evidence>
<dbReference type="Gene3D" id="3.40.50.620">
    <property type="entry name" value="HUPs"/>
    <property type="match status" value="1"/>
</dbReference>
<evidence type="ECO:0000256" key="9">
    <source>
        <dbReference type="HAMAP-Rule" id="MF_00123"/>
    </source>
</evidence>
<name>A0A545TQ02_9PROT</name>
<evidence type="ECO:0000256" key="6">
    <source>
        <dbReference type="ARBA" id="ARBA00022917"/>
    </source>
</evidence>
<dbReference type="HAMAP" id="MF_00123">
    <property type="entry name" value="Arg_tRNA_synth"/>
    <property type="match status" value="1"/>
</dbReference>
<dbReference type="GO" id="GO:0006420">
    <property type="term" value="P:arginyl-tRNA aminoacylation"/>
    <property type="evidence" value="ECO:0007669"/>
    <property type="project" value="UniProtKB-UniRule"/>
</dbReference>
<dbReference type="EC" id="6.1.1.19" evidence="9"/>
<evidence type="ECO:0000256" key="3">
    <source>
        <dbReference type="ARBA" id="ARBA00022598"/>
    </source>
</evidence>
<sequence>MNVFKSFRDSIVAALGDMAQAGQLADGLDYTRVSAEPPRERSHGDIATNAAMVLAKRAGQKPRDLAENLAARLRDLPSVEKVEIAGPGFINVALDSDVWRGCLRDILKSGTRYGDSTIGAGQTVNVEFVSANPTGPLTVGHARGAVVGDALASLIAKAGYKVIREYYINDAGAQVDVLARSAYLRYREALGEDIGEIPEGLYPGEYLKDVGKALAARDGGKWLGTSEETWLPEVRRFAIDALMDLVRQNLAALGVRHDVFSSERSLVENGGVEAAIKTLQDRDLVYVGVLEPPKGKKPDDWEPVPLTLFKATDFGDDVDRPLLKSDGSLTYFANDIAYHLDKFNRGGRTMINVWGADHGGYVKRMQAAVSALTGGEGVLDVKICQLVKLMRGGEMVKMSKRSGNFVTLQEVIDEVGKDVVRFIMLTRKNDATLDFDLENVLEKSRDNPVFYVNYAHARSRSVAREAAQVFSGLALDDVSLASSDLKLLTDSGELAVMKLLAEWPRLVESAAEAHEPHRVAFYLYDLAAAFHGLWHSGNDNAHLRFIRPGEPELTQARLALVRSVAVVIASGLEVFGVEPAEEMH</sequence>
<dbReference type="OrthoDB" id="9803211at2"/>
<comment type="catalytic activity">
    <reaction evidence="8 9">
        <text>tRNA(Arg) + L-arginine + ATP = L-arginyl-tRNA(Arg) + AMP + diphosphate</text>
        <dbReference type="Rhea" id="RHEA:20301"/>
        <dbReference type="Rhea" id="RHEA-COMP:9658"/>
        <dbReference type="Rhea" id="RHEA-COMP:9673"/>
        <dbReference type="ChEBI" id="CHEBI:30616"/>
        <dbReference type="ChEBI" id="CHEBI:32682"/>
        <dbReference type="ChEBI" id="CHEBI:33019"/>
        <dbReference type="ChEBI" id="CHEBI:78442"/>
        <dbReference type="ChEBI" id="CHEBI:78513"/>
        <dbReference type="ChEBI" id="CHEBI:456215"/>
        <dbReference type="EC" id="6.1.1.19"/>
    </reaction>
</comment>
<evidence type="ECO:0000259" key="11">
    <source>
        <dbReference type="SMART" id="SM00836"/>
    </source>
</evidence>
<proteinExistence type="inferred from homology"/>
<evidence type="ECO:0000256" key="4">
    <source>
        <dbReference type="ARBA" id="ARBA00022741"/>
    </source>
</evidence>
<dbReference type="Pfam" id="PF03485">
    <property type="entry name" value="Arg_tRNA_synt_N"/>
    <property type="match status" value="1"/>
</dbReference>
<dbReference type="CDD" id="cd00671">
    <property type="entry name" value="ArgRS_core"/>
    <property type="match status" value="1"/>
</dbReference>
<gene>
    <name evidence="9" type="primary">argS</name>
    <name evidence="13" type="ORF">FKG95_16795</name>
</gene>
<protein>
    <recommendedName>
        <fullName evidence="9">Arginine--tRNA ligase</fullName>
        <ecNumber evidence="9">6.1.1.19</ecNumber>
    </recommendedName>
    <alternativeName>
        <fullName evidence="9">Arginyl-tRNA synthetase</fullName>
        <shortName evidence="9">ArgRS</shortName>
    </alternativeName>
</protein>
<comment type="subcellular location">
    <subcellularLocation>
        <location evidence="9">Cytoplasm</location>
    </subcellularLocation>
</comment>
<dbReference type="SMART" id="SM01016">
    <property type="entry name" value="Arg_tRNA_synt_N"/>
    <property type="match status" value="1"/>
</dbReference>
<dbReference type="PROSITE" id="PS00178">
    <property type="entry name" value="AA_TRNA_LIGASE_I"/>
    <property type="match status" value="1"/>
</dbReference>
<dbReference type="InterPro" id="IPR035684">
    <property type="entry name" value="ArgRS_core"/>
</dbReference>
<dbReference type="AlphaFoldDB" id="A0A545TQ02"/>
<dbReference type="GO" id="GO:0005737">
    <property type="term" value="C:cytoplasm"/>
    <property type="evidence" value="ECO:0007669"/>
    <property type="project" value="UniProtKB-SubCell"/>
</dbReference>
<dbReference type="InterPro" id="IPR005148">
    <property type="entry name" value="Arg-tRNA-synth_N"/>
</dbReference>
<keyword evidence="5 9" id="KW-0067">ATP-binding</keyword>
<evidence type="ECO:0000256" key="7">
    <source>
        <dbReference type="ARBA" id="ARBA00023146"/>
    </source>
</evidence>
<keyword evidence="14" id="KW-1185">Reference proteome</keyword>
<evidence type="ECO:0000256" key="5">
    <source>
        <dbReference type="ARBA" id="ARBA00022840"/>
    </source>
</evidence>
<keyword evidence="3 9" id="KW-0436">Ligase</keyword>
<dbReference type="Gene3D" id="3.30.1360.70">
    <property type="entry name" value="Arginyl tRNA synthetase N-terminal domain"/>
    <property type="match status" value="1"/>
</dbReference>
<dbReference type="GO" id="GO:0005524">
    <property type="term" value="F:ATP binding"/>
    <property type="evidence" value="ECO:0007669"/>
    <property type="project" value="UniProtKB-UniRule"/>
</dbReference>
<organism evidence="13 14">
    <name type="scientific">Denitrobaculum tricleocarpae</name>
    <dbReference type="NCBI Taxonomy" id="2591009"/>
    <lineage>
        <taxon>Bacteria</taxon>
        <taxon>Pseudomonadati</taxon>
        <taxon>Pseudomonadota</taxon>
        <taxon>Alphaproteobacteria</taxon>
        <taxon>Rhodospirillales</taxon>
        <taxon>Rhodospirillaceae</taxon>
        <taxon>Denitrobaculum</taxon>
    </lineage>
</organism>
<dbReference type="PRINTS" id="PR01038">
    <property type="entry name" value="TRNASYNTHARG"/>
</dbReference>
<dbReference type="InterPro" id="IPR008909">
    <property type="entry name" value="DALR_anticod-bd"/>
</dbReference>
<feature type="short sequence motif" description="'HIGH' region" evidence="9">
    <location>
        <begin position="131"/>
        <end position="141"/>
    </location>
</feature>
<dbReference type="Gene3D" id="1.10.730.10">
    <property type="entry name" value="Isoleucyl-tRNA Synthetase, Domain 1"/>
    <property type="match status" value="1"/>
</dbReference>
<dbReference type="SUPFAM" id="SSF52374">
    <property type="entry name" value="Nucleotidylyl transferase"/>
    <property type="match status" value="1"/>
</dbReference>
<dbReference type="InterPro" id="IPR001412">
    <property type="entry name" value="aa-tRNA-synth_I_CS"/>
</dbReference>
<comment type="subunit">
    <text evidence="9">Monomer.</text>
</comment>
<keyword evidence="7 9" id="KW-0030">Aminoacyl-tRNA synthetase</keyword>
<evidence type="ECO:0000313" key="13">
    <source>
        <dbReference type="EMBL" id="TQV79305.1"/>
    </source>
</evidence>
<dbReference type="SUPFAM" id="SSF47323">
    <property type="entry name" value="Anticodon-binding domain of a subclass of class I aminoacyl-tRNA synthetases"/>
    <property type="match status" value="1"/>
</dbReference>
<dbReference type="RefSeq" id="WP_142897529.1">
    <property type="nucleotide sequence ID" value="NZ_ML660056.1"/>
</dbReference>
<dbReference type="Proteomes" id="UP000315252">
    <property type="component" value="Unassembled WGS sequence"/>
</dbReference>
<keyword evidence="6 9" id="KW-0648">Protein biosynthesis</keyword>
<dbReference type="EMBL" id="VHSH01000005">
    <property type="protein sequence ID" value="TQV79305.1"/>
    <property type="molecule type" value="Genomic_DNA"/>
</dbReference>
<dbReference type="Pfam" id="PF05746">
    <property type="entry name" value="DALR_1"/>
    <property type="match status" value="1"/>
</dbReference>
<reference evidence="13 14" key="1">
    <citation type="submission" date="2019-06" db="EMBL/GenBank/DDBJ databases">
        <title>Whole genome sequence for Rhodospirillaceae sp. R148.</title>
        <authorList>
            <person name="Wang G."/>
        </authorList>
    </citation>
    <scope>NUCLEOTIDE SEQUENCE [LARGE SCALE GENOMIC DNA]</scope>
    <source>
        <strain evidence="13 14">R148</strain>
    </source>
</reference>
<evidence type="ECO:0000313" key="14">
    <source>
        <dbReference type="Proteomes" id="UP000315252"/>
    </source>
</evidence>
<keyword evidence="4 9" id="KW-0547">Nucleotide-binding</keyword>
<dbReference type="Pfam" id="PF00750">
    <property type="entry name" value="tRNA-synt_1d"/>
    <property type="match status" value="1"/>
</dbReference>
<dbReference type="NCBIfam" id="TIGR00456">
    <property type="entry name" value="argS"/>
    <property type="match status" value="1"/>
</dbReference>
<dbReference type="InterPro" id="IPR009080">
    <property type="entry name" value="tRNAsynth_Ia_anticodon-bd"/>
</dbReference>
<dbReference type="PANTHER" id="PTHR11956:SF5">
    <property type="entry name" value="ARGININE--TRNA LIGASE, CYTOPLASMIC"/>
    <property type="match status" value="1"/>
</dbReference>
<dbReference type="PANTHER" id="PTHR11956">
    <property type="entry name" value="ARGINYL-TRNA SYNTHETASE"/>
    <property type="match status" value="1"/>
</dbReference>
<comment type="caution">
    <text evidence="13">The sequence shown here is derived from an EMBL/GenBank/DDBJ whole genome shotgun (WGS) entry which is preliminary data.</text>
</comment>
<dbReference type="SUPFAM" id="SSF55190">
    <property type="entry name" value="Arginyl-tRNA synthetase (ArgRS), N-terminal 'additional' domain"/>
    <property type="match status" value="1"/>
</dbReference>
<feature type="domain" description="Arginyl tRNA synthetase N-terminal" evidence="12">
    <location>
        <begin position="5"/>
        <end position="94"/>
    </location>
</feature>
<comment type="similarity">
    <text evidence="1 9 10">Belongs to the class-I aminoacyl-tRNA synthetase family.</text>
</comment>